<dbReference type="RefSeq" id="WP_038255200.1">
    <property type="nucleotide sequence ID" value="NZ_UAVL01000003.1"/>
</dbReference>
<organism evidence="11 12">
    <name type="scientific">Yokenella regensburgei</name>
    <dbReference type="NCBI Taxonomy" id="158877"/>
    <lineage>
        <taxon>Bacteria</taxon>
        <taxon>Pseudomonadati</taxon>
        <taxon>Pseudomonadota</taxon>
        <taxon>Gammaproteobacteria</taxon>
        <taxon>Enterobacterales</taxon>
        <taxon>Enterobacteriaceae</taxon>
        <taxon>Yokenella</taxon>
    </lineage>
</organism>
<dbReference type="NCBIfam" id="NF007390">
    <property type="entry name" value="PRK09915.1"/>
    <property type="match status" value="1"/>
</dbReference>
<dbReference type="InterPro" id="IPR010131">
    <property type="entry name" value="MdtP/NodT-like"/>
</dbReference>
<evidence type="ECO:0000256" key="1">
    <source>
        <dbReference type="ARBA" id="ARBA00004459"/>
    </source>
</evidence>
<comment type="subcellular location">
    <subcellularLocation>
        <location evidence="1 10">Cell outer membrane</location>
        <topology evidence="1 10">Lipid-anchor</topology>
    </subcellularLocation>
</comment>
<dbReference type="InterPro" id="IPR003423">
    <property type="entry name" value="OMP_efflux"/>
</dbReference>
<keyword evidence="7 10" id="KW-0564">Palmitate</keyword>
<proteinExistence type="inferred from homology"/>
<dbReference type="EMBL" id="UAVL01000003">
    <property type="protein sequence ID" value="SQA62352.1"/>
    <property type="molecule type" value="Genomic_DNA"/>
</dbReference>
<evidence type="ECO:0000256" key="8">
    <source>
        <dbReference type="ARBA" id="ARBA00023288"/>
    </source>
</evidence>
<dbReference type="AlphaFoldDB" id="A0AB38FW11"/>
<protein>
    <submittedName>
        <fullName evidence="11">Multidrug resistance outer membrane protein MdtP</fullName>
    </submittedName>
</protein>
<keyword evidence="5" id="KW-0732">Signal</keyword>
<accession>A0AB38FW11</accession>
<evidence type="ECO:0000256" key="2">
    <source>
        <dbReference type="ARBA" id="ARBA00007613"/>
    </source>
</evidence>
<dbReference type="NCBIfam" id="TIGR01845">
    <property type="entry name" value="outer_NodT"/>
    <property type="match status" value="1"/>
</dbReference>
<evidence type="ECO:0000256" key="6">
    <source>
        <dbReference type="ARBA" id="ARBA00023136"/>
    </source>
</evidence>
<dbReference type="PROSITE" id="PS51257">
    <property type="entry name" value="PROKAR_LIPOPROTEIN"/>
    <property type="match status" value="1"/>
</dbReference>
<comment type="similarity">
    <text evidence="2 10">Belongs to the outer membrane factor (OMF) (TC 1.B.17) family.</text>
</comment>
<comment type="function">
    <text evidence="9">Could be involved in resistance to puromycin, acriflavine and tetraphenylarsonium chloride.</text>
</comment>
<evidence type="ECO:0000313" key="12">
    <source>
        <dbReference type="Proteomes" id="UP000251313"/>
    </source>
</evidence>
<dbReference type="PANTHER" id="PTHR30203">
    <property type="entry name" value="OUTER MEMBRANE CATION EFFLUX PROTEIN"/>
    <property type="match status" value="1"/>
</dbReference>
<keyword evidence="3 10" id="KW-1134">Transmembrane beta strand</keyword>
<dbReference type="PANTHER" id="PTHR30203:SF20">
    <property type="entry name" value="MULTIDRUG RESISTANCE OUTER MEMBRANE PROTEIN MDTP-RELATED"/>
    <property type="match status" value="1"/>
</dbReference>
<reference evidence="11 12" key="1">
    <citation type="submission" date="2018-06" db="EMBL/GenBank/DDBJ databases">
        <authorList>
            <consortium name="Pathogen Informatics"/>
            <person name="Doyle S."/>
        </authorList>
    </citation>
    <scope>NUCLEOTIDE SEQUENCE [LARGE SCALE GENOMIC DNA]</scope>
    <source>
        <strain evidence="11 12">NCTC11967</strain>
    </source>
</reference>
<dbReference type="GO" id="GO:0009279">
    <property type="term" value="C:cell outer membrane"/>
    <property type="evidence" value="ECO:0007669"/>
    <property type="project" value="UniProtKB-SubCell"/>
</dbReference>
<gene>
    <name evidence="11" type="primary">mdtP_1</name>
    <name evidence="11" type="ORF">NCTC11967_01331</name>
</gene>
<keyword evidence="4 10" id="KW-0812">Transmembrane</keyword>
<keyword evidence="8 10" id="KW-0449">Lipoprotein</keyword>
<dbReference type="Pfam" id="PF02321">
    <property type="entry name" value="OEP"/>
    <property type="match status" value="2"/>
</dbReference>
<evidence type="ECO:0000256" key="7">
    <source>
        <dbReference type="ARBA" id="ARBA00023139"/>
    </source>
</evidence>
<dbReference type="GO" id="GO:0015562">
    <property type="term" value="F:efflux transmembrane transporter activity"/>
    <property type="evidence" value="ECO:0007669"/>
    <property type="project" value="InterPro"/>
</dbReference>
<dbReference type="SUPFAM" id="SSF56954">
    <property type="entry name" value="Outer membrane efflux proteins (OEP)"/>
    <property type="match status" value="1"/>
</dbReference>
<name>A0AB38FW11_9ENTR</name>
<dbReference type="Gene3D" id="2.20.200.10">
    <property type="entry name" value="Outer membrane efflux proteins (OEP)"/>
    <property type="match status" value="1"/>
</dbReference>
<evidence type="ECO:0000313" key="11">
    <source>
        <dbReference type="EMBL" id="SQA62352.1"/>
    </source>
</evidence>
<evidence type="ECO:0000256" key="4">
    <source>
        <dbReference type="ARBA" id="ARBA00022692"/>
    </source>
</evidence>
<evidence type="ECO:0000256" key="10">
    <source>
        <dbReference type="RuleBase" id="RU362097"/>
    </source>
</evidence>
<evidence type="ECO:0000256" key="3">
    <source>
        <dbReference type="ARBA" id="ARBA00022452"/>
    </source>
</evidence>
<dbReference type="Gene3D" id="1.20.1600.10">
    <property type="entry name" value="Outer membrane efflux proteins (OEP)"/>
    <property type="match status" value="1"/>
</dbReference>
<evidence type="ECO:0000256" key="5">
    <source>
        <dbReference type="ARBA" id="ARBA00022729"/>
    </source>
</evidence>
<comment type="caution">
    <text evidence="11">The sequence shown here is derived from an EMBL/GenBank/DDBJ whole genome shotgun (WGS) entry which is preliminary data.</text>
</comment>
<sequence>MKKMDTTARFLRFSPLAFVLLGGCALIQDDPGQVRMTDPQQAELAQVIHLAHSGWPSARWWENYHDAQLNMLVNRALQNSPTMQGARLRISQSQSTVELAQSSIGIQATGVAAQNYLRVTNQELTWPYSFSLPKDRNGPWYTLNTVGVGASLNIDLWGADRAQVAAAMGEKNARIAETAGIELDIASSVAQLYFAMQTSFQKVALLQELEAISQLSLKAHEHRSGRGVETRVDVANARAEMLAAQQQVIQERGMQTRYRETLRALIGADAHSMPEIHPVPLPALQQTLPDILSFELLARRPDLQALRGYVTASLSRVDAAKAAFYPHFDIKAFWGYNALNVGDLFKYSFQQINILPGLYLPLFDGGRLNAALKSVRTGSNILIKQYNQAVLDAVRDVAISSSQLNDLNQQVALQQEKVTAALATTNSAAAHFQRGLVSYYASQEARRPALAQQLLLLDMQSQQLSTDITLIKALGGDYRGQDVPSQP</sequence>
<dbReference type="Proteomes" id="UP000251313">
    <property type="component" value="Unassembled WGS sequence"/>
</dbReference>
<evidence type="ECO:0000256" key="9">
    <source>
        <dbReference type="ARBA" id="ARBA00037313"/>
    </source>
</evidence>
<keyword evidence="6 10" id="KW-0472">Membrane</keyword>